<evidence type="ECO:0000313" key="2">
    <source>
        <dbReference type="Proteomes" id="UP000763802"/>
    </source>
</evidence>
<reference evidence="1 2" key="1">
    <citation type="submission" date="2021-05" db="EMBL/GenBank/DDBJ databases">
        <title>Draft genomes of marine bacteria isolated from model chitin particles.</title>
        <authorList>
            <person name="Datta M.S."/>
            <person name="Schwartzman J.A."/>
            <person name="Cordero O."/>
        </authorList>
    </citation>
    <scope>NUCLEOTIDE SEQUENCE [LARGE SCALE GENOMIC DNA]</scope>
    <source>
        <strain evidence="1 2">4E07</strain>
    </source>
</reference>
<name>A0ABS5WS91_9RHOB</name>
<keyword evidence="2" id="KW-1185">Reference proteome</keyword>
<dbReference type="Proteomes" id="UP000763802">
    <property type="component" value="Unassembled WGS sequence"/>
</dbReference>
<protein>
    <recommendedName>
        <fullName evidence="3">Antibiotic biosynthesis monooxygenase</fullName>
    </recommendedName>
</protein>
<sequence length="94" mass="10376">MLAIEGKGQWHRDLFGAAATQLADRYAMHPDADEQGIYFVLWYGSEEVVAGSSRHEYRSAADLQAAIEAQLPDDLRGRIDVYVLDVSPANDIPA</sequence>
<proteinExistence type="predicted"/>
<evidence type="ECO:0008006" key="3">
    <source>
        <dbReference type="Google" id="ProtNLM"/>
    </source>
</evidence>
<comment type="caution">
    <text evidence="1">The sequence shown here is derived from an EMBL/GenBank/DDBJ whole genome shotgun (WGS) entry which is preliminary data.</text>
</comment>
<dbReference type="EMBL" id="JAHHDY010000015">
    <property type="protein sequence ID" value="MBT3142008.1"/>
    <property type="molecule type" value="Genomic_DNA"/>
</dbReference>
<accession>A0ABS5WS91</accession>
<organism evidence="1 2">
    <name type="scientific">Falsiruegeria litorea</name>
    <dbReference type="NCBI Taxonomy" id="1280831"/>
    <lineage>
        <taxon>Bacteria</taxon>
        <taxon>Pseudomonadati</taxon>
        <taxon>Pseudomonadota</taxon>
        <taxon>Alphaproteobacteria</taxon>
        <taxon>Rhodobacterales</taxon>
        <taxon>Roseobacteraceae</taxon>
        <taxon>Falsiruegeria</taxon>
    </lineage>
</organism>
<gene>
    <name evidence="1" type="ORF">KL867_13150</name>
</gene>
<evidence type="ECO:0000313" key="1">
    <source>
        <dbReference type="EMBL" id="MBT3142008.1"/>
    </source>
</evidence>
<dbReference type="RefSeq" id="WP_215193918.1">
    <property type="nucleotide sequence ID" value="NZ_JAHHDY010000015.1"/>
</dbReference>